<comment type="caution">
    <text evidence="7">The sequence shown here is derived from an EMBL/GenBank/DDBJ whole genome shotgun (WGS) entry which is preliminary data.</text>
</comment>
<dbReference type="SMART" id="SM00448">
    <property type="entry name" value="REC"/>
    <property type="match status" value="1"/>
</dbReference>
<sequence>MIRVLVADDHPVVRQGLCTMLELEDDIVVVARAADGEEAVMMARRDHPDITLLDVQMPVLDGIEALRRIRADDPEARVIVLTTYRNEDYIFPSLRAGARGYLLKDSSREELAGAIRAVAAGESLLDPDMVDAAKDDGGLTGRELEVLRLMADGHNNGQIATALYVSENTVKTHVSKIFTKLGCRDRAAAVLVAWKRHLL</sequence>
<reference evidence="7 8" key="1">
    <citation type="journal article" date="2017" name="Nature">
        <title>Atmospheric trace gases support primary production in Antarctic desert surface soil.</title>
        <authorList>
            <person name="Ji M."/>
            <person name="Greening C."/>
            <person name="Vanwonterghem I."/>
            <person name="Carere C.R."/>
            <person name="Bay S.K."/>
            <person name="Steen J.A."/>
            <person name="Montgomery K."/>
            <person name="Lines T."/>
            <person name="Beardall J."/>
            <person name="van Dorst J."/>
            <person name="Snape I."/>
            <person name="Stott M.B."/>
            <person name="Hugenholtz P."/>
            <person name="Ferrari B.C."/>
        </authorList>
    </citation>
    <scope>NUCLEOTIDE SEQUENCE [LARGE SCALE GENOMIC DNA]</scope>
    <source>
        <strain evidence="7">RRmetagenome_bin12</strain>
    </source>
</reference>
<dbReference type="AlphaFoldDB" id="A0A2W5Z762"/>
<reference evidence="7" key="2">
    <citation type="submission" date="2018-05" db="EMBL/GenBank/DDBJ databases">
        <authorList>
            <person name="Ferrari B."/>
        </authorList>
    </citation>
    <scope>NUCLEOTIDE SEQUENCE</scope>
    <source>
        <strain evidence="7">RRmetagenome_bin12</strain>
    </source>
</reference>
<proteinExistence type="predicted"/>
<dbReference type="InterPro" id="IPR000792">
    <property type="entry name" value="Tscrpt_reg_LuxR_C"/>
</dbReference>
<dbReference type="Gene3D" id="3.40.50.2300">
    <property type="match status" value="1"/>
</dbReference>
<feature type="domain" description="HTH luxR-type" evidence="4">
    <location>
        <begin position="132"/>
        <end position="197"/>
    </location>
</feature>
<gene>
    <name evidence="7" type="ORF">DLM65_12230</name>
    <name evidence="6" type="ORF">JF886_08105</name>
</gene>
<dbReference type="GO" id="GO:0000160">
    <property type="term" value="P:phosphorelay signal transduction system"/>
    <property type="evidence" value="ECO:0007669"/>
    <property type="project" value="InterPro"/>
</dbReference>
<dbReference type="CDD" id="cd06170">
    <property type="entry name" value="LuxR_C_like"/>
    <property type="match status" value="1"/>
</dbReference>
<dbReference type="EMBL" id="JAEKNS010000081">
    <property type="protein sequence ID" value="MBJ7594811.1"/>
    <property type="molecule type" value="Genomic_DNA"/>
</dbReference>
<dbReference type="EMBL" id="QHBU01000249">
    <property type="protein sequence ID" value="PZR78695.1"/>
    <property type="molecule type" value="Genomic_DNA"/>
</dbReference>
<keyword evidence="2 7" id="KW-0238">DNA-binding</keyword>
<evidence type="ECO:0000256" key="3">
    <source>
        <dbReference type="PROSITE-ProRule" id="PRU00169"/>
    </source>
</evidence>
<dbReference type="RefSeq" id="WP_337311336.1">
    <property type="nucleotide sequence ID" value="NZ_JAEKNS010000081.1"/>
</dbReference>
<feature type="domain" description="Response regulatory" evidence="5">
    <location>
        <begin position="3"/>
        <end position="119"/>
    </location>
</feature>
<name>A0A2W5Z762_9BACT</name>
<protein>
    <submittedName>
        <fullName evidence="7">DNA-binding response regulator</fullName>
    </submittedName>
    <submittedName>
        <fullName evidence="6">Response regulator transcription factor</fullName>
    </submittedName>
</protein>
<dbReference type="Pfam" id="PF00072">
    <property type="entry name" value="Response_reg"/>
    <property type="match status" value="1"/>
</dbReference>
<accession>A0A2W5Z762</accession>
<dbReference type="InterPro" id="IPR039420">
    <property type="entry name" value="WalR-like"/>
</dbReference>
<evidence type="ECO:0000256" key="2">
    <source>
        <dbReference type="ARBA" id="ARBA00023125"/>
    </source>
</evidence>
<accession>A0A934K256</accession>
<evidence type="ECO:0000259" key="5">
    <source>
        <dbReference type="PROSITE" id="PS50110"/>
    </source>
</evidence>
<dbReference type="Proteomes" id="UP000248724">
    <property type="component" value="Unassembled WGS sequence"/>
</dbReference>
<dbReference type="PANTHER" id="PTHR43214">
    <property type="entry name" value="TWO-COMPONENT RESPONSE REGULATOR"/>
    <property type="match status" value="1"/>
</dbReference>
<dbReference type="SUPFAM" id="SSF46894">
    <property type="entry name" value="C-terminal effector domain of the bipartite response regulators"/>
    <property type="match status" value="1"/>
</dbReference>
<reference evidence="6 9" key="3">
    <citation type="submission" date="2020-10" db="EMBL/GenBank/DDBJ databases">
        <title>Ca. Dormibacterota MAGs.</title>
        <authorList>
            <person name="Montgomery K."/>
        </authorList>
    </citation>
    <scope>NUCLEOTIDE SEQUENCE [LARGE SCALE GENOMIC DNA]</scope>
    <source>
        <strain evidence="6">SC8812_S17_18</strain>
    </source>
</reference>
<evidence type="ECO:0000259" key="4">
    <source>
        <dbReference type="PROSITE" id="PS50043"/>
    </source>
</evidence>
<organism evidence="7 8">
    <name type="scientific">Candidatus Aeolococcus gillhamiae</name>
    <dbReference type="NCBI Taxonomy" id="3127015"/>
    <lineage>
        <taxon>Bacteria</taxon>
        <taxon>Bacillati</taxon>
        <taxon>Candidatus Dormiibacterota</taxon>
        <taxon>Candidatus Dormibacteria</taxon>
        <taxon>Candidatus Aeolococcales</taxon>
        <taxon>Candidatus Aeolococcaceae</taxon>
        <taxon>Candidatus Aeolococcus</taxon>
    </lineage>
</organism>
<dbReference type="InterPro" id="IPR016032">
    <property type="entry name" value="Sig_transdc_resp-reg_C-effctor"/>
</dbReference>
<evidence type="ECO:0000313" key="8">
    <source>
        <dbReference type="Proteomes" id="UP000248724"/>
    </source>
</evidence>
<dbReference type="PROSITE" id="PS50110">
    <property type="entry name" value="RESPONSE_REGULATORY"/>
    <property type="match status" value="1"/>
</dbReference>
<dbReference type="SUPFAM" id="SSF52172">
    <property type="entry name" value="CheY-like"/>
    <property type="match status" value="1"/>
</dbReference>
<dbReference type="PRINTS" id="PR00038">
    <property type="entry name" value="HTHLUXR"/>
</dbReference>
<dbReference type="InterPro" id="IPR058245">
    <property type="entry name" value="NreC/VraR/RcsB-like_REC"/>
</dbReference>
<evidence type="ECO:0000313" key="6">
    <source>
        <dbReference type="EMBL" id="MBJ7594811.1"/>
    </source>
</evidence>
<dbReference type="InterPro" id="IPR011006">
    <property type="entry name" value="CheY-like_superfamily"/>
</dbReference>
<keyword evidence="1 3" id="KW-0597">Phosphoprotein</keyword>
<evidence type="ECO:0000313" key="9">
    <source>
        <dbReference type="Proteomes" id="UP000606991"/>
    </source>
</evidence>
<evidence type="ECO:0000256" key="1">
    <source>
        <dbReference type="ARBA" id="ARBA00022553"/>
    </source>
</evidence>
<dbReference type="Pfam" id="PF00196">
    <property type="entry name" value="GerE"/>
    <property type="match status" value="1"/>
</dbReference>
<dbReference type="GO" id="GO:0006355">
    <property type="term" value="P:regulation of DNA-templated transcription"/>
    <property type="evidence" value="ECO:0007669"/>
    <property type="project" value="InterPro"/>
</dbReference>
<feature type="modified residue" description="4-aspartylphosphate" evidence="3">
    <location>
        <position position="54"/>
    </location>
</feature>
<dbReference type="SMART" id="SM00421">
    <property type="entry name" value="HTH_LUXR"/>
    <property type="match status" value="1"/>
</dbReference>
<dbReference type="Proteomes" id="UP000606991">
    <property type="component" value="Unassembled WGS sequence"/>
</dbReference>
<dbReference type="GO" id="GO:0003677">
    <property type="term" value="F:DNA binding"/>
    <property type="evidence" value="ECO:0007669"/>
    <property type="project" value="UniProtKB-KW"/>
</dbReference>
<evidence type="ECO:0000313" key="7">
    <source>
        <dbReference type="EMBL" id="PZR78695.1"/>
    </source>
</evidence>
<dbReference type="PROSITE" id="PS50043">
    <property type="entry name" value="HTH_LUXR_2"/>
    <property type="match status" value="1"/>
</dbReference>
<dbReference type="CDD" id="cd17535">
    <property type="entry name" value="REC_NarL-like"/>
    <property type="match status" value="1"/>
</dbReference>
<dbReference type="InterPro" id="IPR001789">
    <property type="entry name" value="Sig_transdc_resp-reg_receiver"/>
</dbReference>